<name>A0AAN7MPN4_MYCAM</name>
<protein>
    <recommendedName>
        <fullName evidence="3">Rna-directed dna polymerase from mobile element jockey-like</fullName>
    </recommendedName>
</protein>
<sequence>MPPDPTSSEVEGVFPVGTHTQSAHANNTKLGGAVESLEGQEALQRDLDRLEHWAIISGMKFNKNKCQVLHLEWSNARHKYRLEEEWLESSLFRHCPPKALCLCKYSPDLNNSLQLGHLILSSKLNAQSKDKQNQLH</sequence>
<gene>
    <name evidence="1" type="ORF">QYF61_004287</name>
</gene>
<evidence type="ECO:0008006" key="3">
    <source>
        <dbReference type="Google" id="ProtNLM"/>
    </source>
</evidence>
<reference evidence="1 2" key="1">
    <citation type="journal article" date="2023" name="J. Hered.">
        <title>Chromosome-level genome of the wood stork (Mycteria americana) provides insight into avian chromosome evolution.</title>
        <authorList>
            <person name="Flamio R. Jr."/>
            <person name="Ramstad K.M."/>
        </authorList>
    </citation>
    <scope>NUCLEOTIDE SEQUENCE [LARGE SCALE GENOMIC DNA]</scope>
    <source>
        <strain evidence="1">JAX WOST 10</strain>
    </source>
</reference>
<dbReference type="Proteomes" id="UP001333110">
    <property type="component" value="Unassembled WGS sequence"/>
</dbReference>
<dbReference type="EMBL" id="JAUNZN010000018">
    <property type="protein sequence ID" value="KAK4810507.1"/>
    <property type="molecule type" value="Genomic_DNA"/>
</dbReference>
<dbReference type="AlphaFoldDB" id="A0AAN7MPN4"/>
<evidence type="ECO:0000313" key="1">
    <source>
        <dbReference type="EMBL" id="KAK4810507.1"/>
    </source>
</evidence>
<evidence type="ECO:0000313" key="2">
    <source>
        <dbReference type="Proteomes" id="UP001333110"/>
    </source>
</evidence>
<proteinExistence type="predicted"/>
<keyword evidence="2" id="KW-1185">Reference proteome</keyword>
<accession>A0AAN7MPN4</accession>
<organism evidence="1 2">
    <name type="scientific">Mycteria americana</name>
    <name type="common">Wood stork</name>
    <dbReference type="NCBI Taxonomy" id="33587"/>
    <lineage>
        <taxon>Eukaryota</taxon>
        <taxon>Metazoa</taxon>
        <taxon>Chordata</taxon>
        <taxon>Craniata</taxon>
        <taxon>Vertebrata</taxon>
        <taxon>Euteleostomi</taxon>
        <taxon>Archelosauria</taxon>
        <taxon>Archosauria</taxon>
        <taxon>Dinosauria</taxon>
        <taxon>Saurischia</taxon>
        <taxon>Theropoda</taxon>
        <taxon>Coelurosauria</taxon>
        <taxon>Aves</taxon>
        <taxon>Neognathae</taxon>
        <taxon>Neoaves</taxon>
        <taxon>Aequornithes</taxon>
        <taxon>Ciconiiformes</taxon>
        <taxon>Ciconiidae</taxon>
        <taxon>Mycteria</taxon>
    </lineage>
</organism>
<comment type="caution">
    <text evidence="1">The sequence shown here is derived from an EMBL/GenBank/DDBJ whole genome shotgun (WGS) entry which is preliminary data.</text>
</comment>